<keyword evidence="2" id="KW-1185">Reference proteome</keyword>
<name>A0A4C1ZSB8_EUMVA</name>
<dbReference type="EMBL" id="BGZK01002051">
    <property type="protein sequence ID" value="GBP90054.1"/>
    <property type="molecule type" value="Genomic_DNA"/>
</dbReference>
<comment type="caution">
    <text evidence="1">The sequence shown here is derived from an EMBL/GenBank/DDBJ whole genome shotgun (WGS) entry which is preliminary data.</text>
</comment>
<gene>
    <name evidence="1" type="ORF">EVAR_68063_1</name>
</gene>
<protein>
    <submittedName>
        <fullName evidence="1">Uncharacterized protein</fullName>
    </submittedName>
</protein>
<sequence length="67" mass="7291">MVTIEDFVSAVGFMIDTDKRAADLDKLSPIRVRSKDTFGSVTAAHGGYKLAAVFVSGRFAKKIRTNI</sequence>
<accession>A0A4C1ZSB8</accession>
<proteinExistence type="predicted"/>
<dbReference type="AlphaFoldDB" id="A0A4C1ZSB8"/>
<dbReference type="Proteomes" id="UP000299102">
    <property type="component" value="Unassembled WGS sequence"/>
</dbReference>
<evidence type="ECO:0000313" key="1">
    <source>
        <dbReference type="EMBL" id="GBP90054.1"/>
    </source>
</evidence>
<reference evidence="1 2" key="1">
    <citation type="journal article" date="2019" name="Commun. Biol.">
        <title>The bagworm genome reveals a unique fibroin gene that provides high tensile strength.</title>
        <authorList>
            <person name="Kono N."/>
            <person name="Nakamura H."/>
            <person name="Ohtoshi R."/>
            <person name="Tomita M."/>
            <person name="Numata K."/>
            <person name="Arakawa K."/>
        </authorList>
    </citation>
    <scope>NUCLEOTIDE SEQUENCE [LARGE SCALE GENOMIC DNA]</scope>
</reference>
<organism evidence="1 2">
    <name type="scientific">Eumeta variegata</name>
    <name type="common">Bagworm moth</name>
    <name type="synonym">Eumeta japonica</name>
    <dbReference type="NCBI Taxonomy" id="151549"/>
    <lineage>
        <taxon>Eukaryota</taxon>
        <taxon>Metazoa</taxon>
        <taxon>Ecdysozoa</taxon>
        <taxon>Arthropoda</taxon>
        <taxon>Hexapoda</taxon>
        <taxon>Insecta</taxon>
        <taxon>Pterygota</taxon>
        <taxon>Neoptera</taxon>
        <taxon>Endopterygota</taxon>
        <taxon>Lepidoptera</taxon>
        <taxon>Glossata</taxon>
        <taxon>Ditrysia</taxon>
        <taxon>Tineoidea</taxon>
        <taxon>Psychidae</taxon>
        <taxon>Oiketicinae</taxon>
        <taxon>Eumeta</taxon>
    </lineage>
</organism>
<evidence type="ECO:0000313" key="2">
    <source>
        <dbReference type="Proteomes" id="UP000299102"/>
    </source>
</evidence>